<accession>A0AAD8C4C6</accession>
<keyword evidence="2" id="KW-1185">Reference proteome</keyword>
<sequence length="130" mass="14589">NQSFNHFSILQCALSSSLLFTLDTFFLQSSLYLGHILLAVFSSPWTHSSCSLLFTLDTFFLQSSLHLGHILLAVFSSPWTHSSCSLLFTLDTFFLQSSLQTSNLVCKSHPVIISQTCKLTPFPRTKNKHS</sequence>
<feature type="non-terminal residue" evidence="1">
    <location>
        <position position="1"/>
    </location>
</feature>
<dbReference type="EMBL" id="JASAOG010000013">
    <property type="protein sequence ID" value="KAK0065453.1"/>
    <property type="molecule type" value="Genomic_DNA"/>
</dbReference>
<reference evidence="1" key="1">
    <citation type="journal article" date="2023" name="PLoS Negl. Trop. Dis.">
        <title>A genome sequence for Biomphalaria pfeifferi, the major vector snail for the human-infecting parasite Schistosoma mansoni.</title>
        <authorList>
            <person name="Bu L."/>
            <person name="Lu L."/>
            <person name="Laidemitt M.R."/>
            <person name="Zhang S.M."/>
            <person name="Mutuku M."/>
            <person name="Mkoji G."/>
            <person name="Steinauer M."/>
            <person name="Loker E.S."/>
        </authorList>
    </citation>
    <scope>NUCLEOTIDE SEQUENCE</scope>
    <source>
        <strain evidence="1">KasaAsao</strain>
    </source>
</reference>
<dbReference type="AlphaFoldDB" id="A0AAD8C4C6"/>
<organism evidence="1 2">
    <name type="scientific">Biomphalaria pfeifferi</name>
    <name type="common">Bloodfluke planorb</name>
    <name type="synonym">Freshwater snail</name>
    <dbReference type="NCBI Taxonomy" id="112525"/>
    <lineage>
        <taxon>Eukaryota</taxon>
        <taxon>Metazoa</taxon>
        <taxon>Spiralia</taxon>
        <taxon>Lophotrochozoa</taxon>
        <taxon>Mollusca</taxon>
        <taxon>Gastropoda</taxon>
        <taxon>Heterobranchia</taxon>
        <taxon>Euthyneura</taxon>
        <taxon>Panpulmonata</taxon>
        <taxon>Hygrophila</taxon>
        <taxon>Lymnaeoidea</taxon>
        <taxon>Planorbidae</taxon>
        <taxon>Biomphalaria</taxon>
    </lineage>
</organism>
<name>A0AAD8C4C6_BIOPF</name>
<comment type="caution">
    <text evidence="1">The sequence shown here is derived from an EMBL/GenBank/DDBJ whole genome shotgun (WGS) entry which is preliminary data.</text>
</comment>
<protein>
    <submittedName>
        <fullName evidence="1">Uncharacterized protein</fullName>
    </submittedName>
</protein>
<evidence type="ECO:0000313" key="1">
    <source>
        <dbReference type="EMBL" id="KAK0065453.1"/>
    </source>
</evidence>
<gene>
    <name evidence="1" type="ORF">Bpfe_004886</name>
</gene>
<dbReference type="Proteomes" id="UP001233172">
    <property type="component" value="Unassembled WGS sequence"/>
</dbReference>
<evidence type="ECO:0000313" key="2">
    <source>
        <dbReference type="Proteomes" id="UP001233172"/>
    </source>
</evidence>
<reference evidence="1" key="2">
    <citation type="submission" date="2023-04" db="EMBL/GenBank/DDBJ databases">
        <authorList>
            <person name="Bu L."/>
            <person name="Lu L."/>
            <person name="Laidemitt M.R."/>
            <person name="Zhang S.M."/>
            <person name="Mutuku M."/>
            <person name="Mkoji G."/>
            <person name="Steinauer M."/>
            <person name="Loker E.S."/>
        </authorList>
    </citation>
    <scope>NUCLEOTIDE SEQUENCE</scope>
    <source>
        <strain evidence="1">KasaAsao</strain>
        <tissue evidence="1">Whole Snail</tissue>
    </source>
</reference>
<proteinExistence type="predicted"/>